<dbReference type="PANTHER" id="PTHR43625">
    <property type="entry name" value="AFLATOXIN B1 ALDEHYDE REDUCTASE"/>
    <property type="match status" value="1"/>
</dbReference>
<dbReference type="PANTHER" id="PTHR43625:SF40">
    <property type="entry name" value="ALDO-KETO REDUCTASE YAKC [NADP(+)]"/>
    <property type="match status" value="1"/>
</dbReference>
<name>A9G5F4_SORC5</name>
<dbReference type="Pfam" id="PF00248">
    <property type="entry name" value="Aldo_ket_red"/>
    <property type="match status" value="1"/>
</dbReference>
<dbReference type="KEGG" id="scl:sce8849"/>
<dbReference type="AlphaFoldDB" id="A9G5F4"/>
<evidence type="ECO:0000259" key="2">
    <source>
        <dbReference type="Pfam" id="PF00248"/>
    </source>
</evidence>
<keyword evidence="4" id="KW-1185">Reference proteome</keyword>
<dbReference type="Gene3D" id="3.20.20.100">
    <property type="entry name" value="NADP-dependent oxidoreductase domain"/>
    <property type="match status" value="1"/>
</dbReference>
<sequence>MSGSPNVRFFQSEAAGAWHEHPMTHLDAAMSRSPLRSTPLGKTGPSVFPVGLGCMAMSGAYGPAEDAESVATIRHAVERGITLIDTGDFYGNGHNELLLRRAIEGVRDKVQLSVKFGAMRGPDGAALGIDTRPAAVKNFAAYSLHRLGVEVIDVYRPARLDPQVPIEDTVGAIADLIKAGFVRHVGLSEVGIETIRRASKVHPIVDLQIEYAIATRGPEASIFPALAELGMSATLYGVFARGLLTGSKPSGKGDFRQYMPRFAGEQGAKNASVVEKLHAFAGERGMTSAQVALAWVLAKQPTLVPIVGARTRAQLDDALVALDKPLSASDVAALESIVPADAIGGTRYPAQHMKALDSER</sequence>
<dbReference type="BioCyc" id="SCEL448385:SCE_RS45345-MONOMER"/>
<dbReference type="EMBL" id="AM746676">
    <property type="protein sequence ID" value="CAN99021.1"/>
    <property type="molecule type" value="Genomic_DNA"/>
</dbReference>
<proteinExistence type="predicted"/>
<dbReference type="Proteomes" id="UP000002139">
    <property type="component" value="Chromosome"/>
</dbReference>
<dbReference type="GO" id="GO:0016491">
    <property type="term" value="F:oxidoreductase activity"/>
    <property type="evidence" value="ECO:0007669"/>
    <property type="project" value="UniProtKB-KW"/>
</dbReference>
<evidence type="ECO:0000313" key="4">
    <source>
        <dbReference type="Proteomes" id="UP000002139"/>
    </source>
</evidence>
<dbReference type="SUPFAM" id="SSF51430">
    <property type="entry name" value="NAD(P)-linked oxidoreductase"/>
    <property type="match status" value="1"/>
</dbReference>
<organism evidence="3 4">
    <name type="scientific">Sorangium cellulosum (strain So ce56)</name>
    <name type="common">Polyangium cellulosum (strain So ce56)</name>
    <dbReference type="NCBI Taxonomy" id="448385"/>
    <lineage>
        <taxon>Bacteria</taxon>
        <taxon>Pseudomonadati</taxon>
        <taxon>Myxococcota</taxon>
        <taxon>Polyangia</taxon>
        <taxon>Polyangiales</taxon>
        <taxon>Polyangiaceae</taxon>
        <taxon>Sorangium</taxon>
    </lineage>
</organism>
<dbReference type="STRING" id="448385.sce8849"/>
<dbReference type="InterPro" id="IPR023210">
    <property type="entry name" value="NADP_OxRdtase_dom"/>
</dbReference>
<dbReference type="InterPro" id="IPR036812">
    <property type="entry name" value="NAD(P)_OxRdtase_dom_sf"/>
</dbReference>
<dbReference type="HOGENOM" id="CLU_023205_2_1_7"/>
<reference evidence="3 4" key="1">
    <citation type="journal article" date="2007" name="Nat. Biotechnol.">
        <title>Complete genome sequence of the myxobacterium Sorangium cellulosum.</title>
        <authorList>
            <person name="Schneiker S."/>
            <person name="Perlova O."/>
            <person name="Kaiser O."/>
            <person name="Gerth K."/>
            <person name="Alici A."/>
            <person name="Altmeyer M.O."/>
            <person name="Bartels D."/>
            <person name="Bekel T."/>
            <person name="Beyer S."/>
            <person name="Bode E."/>
            <person name="Bode H.B."/>
            <person name="Bolten C.J."/>
            <person name="Choudhuri J.V."/>
            <person name="Doss S."/>
            <person name="Elnakady Y.A."/>
            <person name="Frank B."/>
            <person name="Gaigalat L."/>
            <person name="Goesmann A."/>
            <person name="Groeger C."/>
            <person name="Gross F."/>
            <person name="Jelsbak L."/>
            <person name="Jelsbak L."/>
            <person name="Kalinowski J."/>
            <person name="Kegler C."/>
            <person name="Knauber T."/>
            <person name="Konietzny S."/>
            <person name="Kopp M."/>
            <person name="Krause L."/>
            <person name="Krug D."/>
            <person name="Linke B."/>
            <person name="Mahmud T."/>
            <person name="Martinez-Arias R."/>
            <person name="McHardy A.C."/>
            <person name="Merai M."/>
            <person name="Meyer F."/>
            <person name="Mormann S."/>
            <person name="Munoz-Dorado J."/>
            <person name="Perez J."/>
            <person name="Pradella S."/>
            <person name="Rachid S."/>
            <person name="Raddatz G."/>
            <person name="Rosenau F."/>
            <person name="Rueckert C."/>
            <person name="Sasse F."/>
            <person name="Scharfe M."/>
            <person name="Schuster S.C."/>
            <person name="Suen G."/>
            <person name="Treuner-Lange A."/>
            <person name="Velicer G.J."/>
            <person name="Vorholter F.-J."/>
            <person name="Weissman K.J."/>
            <person name="Welch R.D."/>
            <person name="Wenzel S.C."/>
            <person name="Whitworth D.E."/>
            <person name="Wilhelm S."/>
            <person name="Wittmann C."/>
            <person name="Bloecker H."/>
            <person name="Puehler A."/>
            <person name="Mueller R."/>
        </authorList>
    </citation>
    <scope>NUCLEOTIDE SEQUENCE [LARGE SCALE GENOMIC DNA]</scope>
    <source>
        <strain evidence="4">So ce56</strain>
    </source>
</reference>
<dbReference type="eggNOG" id="COG0667">
    <property type="taxonomic scope" value="Bacteria"/>
</dbReference>
<gene>
    <name evidence="3" type="ordered locus">sce8849</name>
</gene>
<dbReference type="GO" id="GO:0005737">
    <property type="term" value="C:cytoplasm"/>
    <property type="evidence" value="ECO:0007669"/>
    <property type="project" value="TreeGrafter"/>
</dbReference>
<feature type="domain" description="NADP-dependent oxidoreductase" evidence="2">
    <location>
        <begin position="50"/>
        <end position="337"/>
    </location>
</feature>
<protein>
    <submittedName>
        <fullName evidence="3">Probable oxidoreductase</fullName>
    </submittedName>
</protein>
<accession>A9G5F4</accession>
<dbReference type="InterPro" id="IPR050791">
    <property type="entry name" value="Aldo-Keto_reductase"/>
</dbReference>
<evidence type="ECO:0000256" key="1">
    <source>
        <dbReference type="ARBA" id="ARBA00023002"/>
    </source>
</evidence>
<keyword evidence="1" id="KW-0560">Oxidoreductase</keyword>
<evidence type="ECO:0000313" key="3">
    <source>
        <dbReference type="EMBL" id="CAN99021.1"/>
    </source>
</evidence>